<gene>
    <name evidence="1" type="ORF">PDE001_LOCUS5181</name>
</gene>
<sequence>MAIFATTECSSDFVVEVKAGDIEHVGVIWTRLHSTCRLVVHGCASFKVDVEGYAGDAVHHMSHRFGLIKVGGALECQTVDQCWSLVDESRLRFDFTNSKALEAPSWRVLGWDHLKNTKKAKTFVQYEEGVIAKDVHRVSAYTSDLAVEAESMGPSCKLTSNAIDKLDGIKLVEHVYLN</sequence>
<evidence type="ECO:0000313" key="1">
    <source>
        <dbReference type="EMBL" id="CAI5732691.1"/>
    </source>
</evidence>
<organism evidence="1 2">
    <name type="scientific">Peronospora destructor</name>
    <dbReference type="NCBI Taxonomy" id="86335"/>
    <lineage>
        <taxon>Eukaryota</taxon>
        <taxon>Sar</taxon>
        <taxon>Stramenopiles</taxon>
        <taxon>Oomycota</taxon>
        <taxon>Peronosporomycetes</taxon>
        <taxon>Peronosporales</taxon>
        <taxon>Peronosporaceae</taxon>
        <taxon>Peronospora</taxon>
    </lineage>
</organism>
<evidence type="ECO:0000313" key="2">
    <source>
        <dbReference type="Proteomes" id="UP001162029"/>
    </source>
</evidence>
<protein>
    <submittedName>
        <fullName evidence="1">Uncharacterized protein</fullName>
    </submittedName>
</protein>
<reference evidence="1" key="1">
    <citation type="submission" date="2022-12" db="EMBL/GenBank/DDBJ databases">
        <authorList>
            <person name="Webb A."/>
        </authorList>
    </citation>
    <scope>NUCLEOTIDE SEQUENCE</scope>
    <source>
        <strain evidence="1">Pd1</strain>
    </source>
</reference>
<dbReference type="EMBL" id="CANTFM010000978">
    <property type="protein sequence ID" value="CAI5732691.1"/>
    <property type="molecule type" value="Genomic_DNA"/>
</dbReference>
<proteinExistence type="predicted"/>
<dbReference type="AlphaFoldDB" id="A0AAV0U6U0"/>
<name>A0AAV0U6U0_9STRA</name>
<keyword evidence="2" id="KW-1185">Reference proteome</keyword>
<dbReference type="Proteomes" id="UP001162029">
    <property type="component" value="Unassembled WGS sequence"/>
</dbReference>
<accession>A0AAV0U6U0</accession>
<comment type="caution">
    <text evidence="1">The sequence shown here is derived from an EMBL/GenBank/DDBJ whole genome shotgun (WGS) entry which is preliminary data.</text>
</comment>